<dbReference type="InterPro" id="IPR001117">
    <property type="entry name" value="Cu-oxidase_2nd"/>
</dbReference>
<keyword evidence="2" id="KW-0479">Metal-binding</keyword>
<keyword evidence="4" id="KW-0186">Copper</keyword>
<gene>
    <name evidence="9" type="ORF">BaRGS_00038763</name>
</gene>
<evidence type="ECO:0000256" key="3">
    <source>
        <dbReference type="ARBA" id="ARBA00023002"/>
    </source>
</evidence>
<feature type="domain" description="Plastocyanin-like" evidence="6">
    <location>
        <begin position="209"/>
        <end position="379"/>
    </location>
</feature>
<dbReference type="InterPro" id="IPR002355">
    <property type="entry name" value="Cu_oxidase_Cu_BS"/>
</dbReference>
<dbReference type="InterPro" id="IPR033138">
    <property type="entry name" value="Cu_oxidase_CS"/>
</dbReference>
<evidence type="ECO:0000259" key="8">
    <source>
        <dbReference type="Pfam" id="PF07732"/>
    </source>
</evidence>
<feature type="signal peptide" evidence="5">
    <location>
        <begin position="1"/>
        <end position="20"/>
    </location>
</feature>
<dbReference type="InterPro" id="IPR011707">
    <property type="entry name" value="Cu-oxidase-like_N"/>
</dbReference>
<evidence type="ECO:0000256" key="4">
    <source>
        <dbReference type="ARBA" id="ARBA00023008"/>
    </source>
</evidence>
<keyword evidence="3" id="KW-0560">Oxidoreductase</keyword>
<dbReference type="Proteomes" id="UP001519460">
    <property type="component" value="Unassembled WGS sequence"/>
</dbReference>
<accession>A0ABD0J4Z7</accession>
<dbReference type="Pfam" id="PF07731">
    <property type="entry name" value="Cu-oxidase_2"/>
    <property type="match status" value="1"/>
</dbReference>
<dbReference type="CDD" id="cd13884">
    <property type="entry name" value="CuRO_2_tcLCC_insect_like"/>
    <property type="match status" value="1"/>
</dbReference>
<dbReference type="PROSITE" id="PS00079">
    <property type="entry name" value="MULTICOPPER_OXIDASE1"/>
    <property type="match status" value="1"/>
</dbReference>
<dbReference type="InterPro" id="IPR011706">
    <property type="entry name" value="Cu-oxidase_C"/>
</dbReference>
<evidence type="ECO:0000313" key="9">
    <source>
        <dbReference type="EMBL" id="KAK7461204.1"/>
    </source>
</evidence>
<dbReference type="CDD" id="cd13858">
    <property type="entry name" value="CuRO_1_tcLCC2_insect_like"/>
    <property type="match status" value="1"/>
</dbReference>
<protein>
    <recommendedName>
        <fullName evidence="11">Laccase</fullName>
    </recommendedName>
</protein>
<dbReference type="FunFam" id="2.60.40.420:FF:000045">
    <property type="entry name" value="Laccase 2"/>
    <property type="match status" value="1"/>
</dbReference>
<dbReference type="EMBL" id="JACVVK020000641">
    <property type="protein sequence ID" value="KAK7461204.1"/>
    <property type="molecule type" value="Genomic_DNA"/>
</dbReference>
<comment type="caution">
    <text evidence="9">The sequence shown here is derived from an EMBL/GenBank/DDBJ whole genome shotgun (WGS) entry which is preliminary data.</text>
</comment>
<keyword evidence="10" id="KW-1185">Reference proteome</keyword>
<dbReference type="Pfam" id="PF07732">
    <property type="entry name" value="Cu-oxidase_3"/>
    <property type="match status" value="2"/>
</dbReference>
<dbReference type="Pfam" id="PF00394">
    <property type="entry name" value="Cu-oxidase"/>
    <property type="match status" value="1"/>
</dbReference>
<dbReference type="PROSITE" id="PS00080">
    <property type="entry name" value="MULTICOPPER_OXIDASE2"/>
    <property type="match status" value="1"/>
</dbReference>
<organism evidence="9 10">
    <name type="scientific">Batillaria attramentaria</name>
    <dbReference type="NCBI Taxonomy" id="370345"/>
    <lineage>
        <taxon>Eukaryota</taxon>
        <taxon>Metazoa</taxon>
        <taxon>Spiralia</taxon>
        <taxon>Lophotrochozoa</taxon>
        <taxon>Mollusca</taxon>
        <taxon>Gastropoda</taxon>
        <taxon>Caenogastropoda</taxon>
        <taxon>Sorbeoconcha</taxon>
        <taxon>Cerithioidea</taxon>
        <taxon>Batillariidae</taxon>
        <taxon>Batillaria</taxon>
    </lineage>
</organism>
<dbReference type="SUPFAM" id="SSF49503">
    <property type="entry name" value="Cupredoxins"/>
    <property type="match status" value="4"/>
</dbReference>
<dbReference type="PANTHER" id="PTHR11709:SF394">
    <property type="entry name" value="FI03373P-RELATED"/>
    <property type="match status" value="1"/>
</dbReference>
<evidence type="ECO:0000313" key="10">
    <source>
        <dbReference type="Proteomes" id="UP001519460"/>
    </source>
</evidence>
<feature type="domain" description="Plastocyanin-like" evidence="8">
    <location>
        <begin position="117"/>
        <end position="204"/>
    </location>
</feature>
<sequence length="887" mass="97980">SCITTALLLTLTRHWVEVRGEPLRMCEIPTMTTDGSRCTSNKNNCTFLLVASHAQTMTKGTGGGARLMYADNYQIKWSNNGTVVSDDDLKDVVVADGYYPIASGHSHQRNYARFVKSPCLRLHVGQNITVHVKNDLPTESLTIHWHGLEMRGTPYMDGVGLVSQCPILPGQTFTYTFTPNASGTYWYHSHIGSTRTMGILGALVPQHDERVLVLQDWNHDVTSDQVPLGIFHGGDPQSAQKVDVTKSKDGALFSAFEFQSGLINGRGRVYTGNMQVHTKTPLDVIEVEAKRTYRFRVIGAGSMYPFRVAVEGHTLTMVATDGHDFNPVPAESFIINPGERYDFLLTANMTAKQQYLIYAETLQVNLTNPTRHVAEAVLRVKDLPTARDCGDAGRPQCVIVNCPYHPLPQRDNTNCVLLEELNSATDIIFEQSKQVFLNFGFSGPGGGSSSVNGISFTKPSVAAILQPNDIPERCTDSCLNSVEKCSCAHAVTLDYGTTYDFVLTNIGEGRGFSHPVHIHGFSFYVMKTAYPVYDLDSYKIRESNTDIKCTDASCDVSEWADGDSSGVIPGLLGTPIRKDTIIVPTGGYVVVRIKADNPGVWFVHCHIEMHHLSGMALMLNATGKNLPPVPNGFPTCSSYFPSSTSKKTSGAYSMMRPVSAWADLSRVLPVTVIILLVDGTPCSEDKEACEFRLEIKYKYTMTLDGDRLFADNYKLYNYADREARTPLDESQFKDEVVVGDGWTPARQVTVVNDTMPGPCLLLYKGQKATVHVFNDLPSEGLTIHWHGLHMTNNAYNDGVAFVTQCPILPGQTFTYTFTAETTGTYWYHSHIGSQRTMGILGPLIVREKQSQSPLQERVLVLQDWNHDVTSDQMEIGFFSGSGKDQVV</sequence>
<evidence type="ECO:0000259" key="7">
    <source>
        <dbReference type="Pfam" id="PF07731"/>
    </source>
</evidence>
<dbReference type="CDD" id="cd13905">
    <property type="entry name" value="CuRO_3_tcLLC2_insect_like"/>
    <property type="match status" value="1"/>
</dbReference>
<proteinExistence type="inferred from homology"/>
<feature type="domain" description="Plastocyanin-like" evidence="7">
    <location>
        <begin position="474"/>
        <end position="619"/>
    </location>
</feature>
<name>A0ABD0J4Z7_9CAEN</name>
<dbReference type="Gene3D" id="2.60.40.420">
    <property type="entry name" value="Cupredoxins - blue copper proteins"/>
    <property type="match status" value="4"/>
</dbReference>
<comment type="similarity">
    <text evidence="1">Belongs to the multicopper oxidase family.</text>
</comment>
<evidence type="ECO:0000256" key="5">
    <source>
        <dbReference type="SAM" id="SignalP"/>
    </source>
</evidence>
<feature type="chain" id="PRO_5044824827" description="Laccase" evidence="5">
    <location>
        <begin position="21"/>
        <end position="887"/>
    </location>
</feature>
<dbReference type="AlphaFoldDB" id="A0ABD0J4Z7"/>
<dbReference type="GO" id="GO:0016491">
    <property type="term" value="F:oxidoreductase activity"/>
    <property type="evidence" value="ECO:0007669"/>
    <property type="project" value="UniProtKB-KW"/>
</dbReference>
<evidence type="ECO:0000256" key="1">
    <source>
        <dbReference type="ARBA" id="ARBA00010609"/>
    </source>
</evidence>
<keyword evidence="5" id="KW-0732">Signal</keyword>
<feature type="domain" description="Plastocyanin-like" evidence="8">
    <location>
        <begin position="745"/>
        <end position="849"/>
    </location>
</feature>
<dbReference type="GO" id="GO:0046872">
    <property type="term" value="F:metal ion binding"/>
    <property type="evidence" value="ECO:0007669"/>
    <property type="project" value="UniProtKB-KW"/>
</dbReference>
<reference evidence="9 10" key="1">
    <citation type="journal article" date="2023" name="Sci. Data">
        <title>Genome assembly of the Korean intertidal mud-creeper Batillaria attramentaria.</title>
        <authorList>
            <person name="Patra A.K."/>
            <person name="Ho P.T."/>
            <person name="Jun S."/>
            <person name="Lee S.J."/>
            <person name="Kim Y."/>
            <person name="Won Y.J."/>
        </authorList>
    </citation>
    <scope>NUCLEOTIDE SEQUENCE [LARGE SCALE GENOMIC DNA]</scope>
    <source>
        <strain evidence="9">Wonlab-2016</strain>
    </source>
</reference>
<dbReference type="PANTHER" id="PTHR11709">
    <property type="entry name" value="MULTI-COPPER OXIDASE"/>
    <property type="match status" value="1"/>
</dbReference>
<dbReference type="InterPro" id="IPR045087">
    <property type="entry name" value="Cu-oxidase_fam"/>
</dbReference>
<evidence type="ECO:0000256" key="2">
    <source>
        <dbReference type="ARBA" id="ARBA00022723"/>
    </source>
</evidence>
<feature type="non-terminal residue" evidence="9">
    <location>
        <position position="1"/>
    </location>
</feature>
<evidence type="ECO:0000259" key="6">
    <source>
        <dbReference type="Pfam" id="PF00394"/>
    </source>
</evidence>
<dbReference type="InterPro" id="IPR008972">
    <property type="entry name" value="Cupredoxin"/>
</dbReference>
<evidence type="ECO:0008006" key="11">
    <source>
        <dbReference type="Google" id="ProtNLM"/>
    </source>
</evidence>